<dbReference type="PROSITE" id="PS51671">
    <property type="entry name" value="ACT"/>
    <property type="match status" value="1"/>
</dbReference>
<evidence type="ECO:0000256" key="2">
    <source>
        <dbReference type="ARBA" id="ARBA00022801"/>
    </source>
</evidence>
<dbReference type="NCBIfam" id="TIGR00655">
    <property type="entry name" value="PurU"/>
    <property type="match status" value="1"/>
</dbReference>
<dbReference type="PANTHER" id="PTHR42706:SF1">
    <property type="entry name" value="FORMYLTETRAHYDROFOLATE DEFORMYLASE 2, MITOCHONDRIAL"/>
    <property type="match status" value="1"/>
</dbReference>
<dbReference type="EMBL" id="JAERWK010000003">
    <property type="protein sequence ID" value="MBM9466140.1"/>
    <property type="molecule type" value="Genomic_DNA"/>
</dbReference>
<keyword evidence="3" id="KW-0658">Purine biosynthesis</keyword>
<dbReference type="GO" id="GO:0006189">
    <property type="term" value="P:'de novo' IMP biosynthetic process"/>
    <property type="evidence" value="ECO:0007669"/>
    <property type="project" value="UniProtKB-UniRule"/>
</dbReference>
<evidence type="ECO:0000313" key="7">
    <source>
        <dbReference type="EMBL" id="MBM9466140.1"/>
    </source>
</evidence>
<keyword evidence="8" id="KW-1185">Reference proteome</keyword>
<comment type="catalytic activity">
    <reaction evidence="3">
        <text>(6R)-10-formyltetrahydrofolate + H2O = (6S)-5,6,7,8-tetrahydrofolate + formate + H(+)</text>
        <dbReference type="Rhea" id="RHEA:19833"/>
        <dbReference type="ChEBI" id="CHEBI:15377"/>
        <dbReference type="ChEBI" id="CHEBI:15378"/>
        <dbReference type="ChEBI" id="CHEBI:15740"/>
        <dbReference type="ChEBI" id="CHEBI:57453"/>
        <dbReference type="ChEBI" id="CHEBI:195366"/>
        <dbReference type="EC" id="3.5.1.10"/>
    </reaction>
</comment>
<keyword evidence="2 3" id="KW-0378">Hydrolase</keyword>
<dbReference type="Gene3D" id="3.30.70.260">
    <property type="match status" value="1"/>
</dbReference>
<dbReference type="PANTHER" id="PTHR42706">
    <property type="entry name" value="FORMYLTETRAHYDROFOLATE DEFORMYLASE"/>
    <property type="match status" value="1"/>
</dbReference>
<keyword evidence="1 3" id="KW-0554">One-carbon metabolism</keyword>
<feature type="domain" description="ACT" evidence="6">
    <location>
        <begin position="48"/>
        <end position="128"/>
    </location>
</feature>
<proteinExistence type="inferred from homology"/>
<dbReference type="InterPro" id="IPR044074">
    <property type="entry name" value="PurU_ACT"/>
</dbReference>
<dbReference type="InterPro" id="IPR004810">
    <property type="entry name" value="PurU"/>
</dbReference>
<comment type="pathway">
    <text evidence="3">Purine metabolism; IMP biosynthesis via de novo pathway; formate from 10-formyl-5,6,7,8-tetrahydrofolate: step 1/1.</text>
</comment>
<gene>
    <name evidence="3 7" type="primary">purU</name>
    <name evidence="7" type="ORF">JL106_02450</name>
</gene>
<feature type="active site" evidence="3">
    <location>
        <position position="270"/>
    </location>
</feature>
<dbReference type="NCBIfam" id="NF004684">
    <property type="entry name" value="PRK06027.1"/>
    <property type="match status" value="1"/>
</dbReference>
<dbReference type="SUPFAM" id="SSF55021">
    <property type="entry name" value="ACT-like"/>
    <property type="match status" value="1"/>
</dbReference>
<dbReference type="CDD" id="cd08648">
    <property type="entry name" value="FMT_core_Formyl-FH4-Hydrolase_C"/>
    <property type="match status" value="1"/>
</dbReference>
<dbReference type="EC" id="3.5.1.10" evidence="3 4"/>
<dbReference type="Gene3D" id="3.40.50.170">
    <property type="entry name" value="Formyl transferase, N-terminal domain"/>
    <property type="match status" value="1"/>
</dbReference>
<dbReference type="HAMAP" id="MF_01927">
    <property type="entry name" value="PurU"/>
    <property type="match status" value="1"/>
</dbReference>
<dbReference type="Pfam" id="PF01842">
    <property type="entry name" value="ACT"/>
    <property type="match status" value="1"/>
</dbReference>
<dbReference type="InterPro" id="IPR045865">
    <property type="entry name" value="ACT-like_dom_sf"/>
</dbReference>
<dbReference type="CDD" id="cd04875">
    <property type="entry name" value="ACT_F4HF-DF"/>
    <property type="match status" value="1"/>
</dbReference>
<comment type="similarity">
    <text evidence="3">Belongs to the PurU family.</text>
</comment>
<comment type="caution">
    <text evidence="7">The sequence shown here is derived from an EMBL/GenBank/DDBJ whole genome shotgun (WGS) entry which is preliminary data.</text>
</comment>
<evidence type="ECO:0000256" key="5">
    <source>
        <dbReference type="SAM" id="MobiDB-lite"/>
    </source>
</evidence>
<dbReference type="Proteomes" id="UP000663792">
    <property type="component" value="Unassembled WGS sequence"/>
</dbReference>
<accession>A0A938Y5G8</accession>
<organism evidence="7 8">
    <name type="scientific">Nakamurella leprariae</name>
    <dbReference type="NCBI Taxonomy" id="2803911"/>
    <lineage>
        <taxon>Bacteria</taxon>
        <taxon>Bacillati</taxon>
        <taxon>Actinomycetota</taxon>
        <taxon>Actinomycetes</taxon>
        <taxon>Nakamurellales</taxon>
        <taxon>Nakamurellaceae</taxon>
        <taxon>Nakamurella</taxon>
    </lineage>
</organism>
<evidence type="ECO:0000259" key="6">
    <source>
        <dbReference type="PROSITE" id="PS51671"/>
    </source>
</evidence>
<dbReference type="PIRSF" id="PIRSF036480">
    <property type="entry name" value="FormyFH4_hydr"/>
    <property type="match status" value="1"/>
</dbReference>
<evidence type="ECO:0000313" key="8">
    <source>
        <dbReference type="Proteomes" id="UP000663792"/>
    </source>
</evidence>
<dbReference type="GO" id="GO:0006730">
    <property type="term" value="P:one-carbon metabolic process"/>
    <property type="evidence" value="ECO:0007669"/>
    <property type="project" value="UniProtKB-KW"/>
</dbReference>
<dbReference type="InterPro" id="IPR002376">
    <property type="entry name" value="Formyl_transf_N"/>
</dbReference>
<dbReference type="GO" id="GO:0008864">
    <property type="term" value="F:formyltetrahydrofolate deformylase activity"/>
    <property type="evidence" value="ECO:0007669"/>
    <property type="project" value="UniProtKB-UniRule"/>
</dbReference>
<comment type="function">
    <text evidence="3">Catalyzes the hydrolysis of 10-formyltetrahydrofolate (formyl-FH4) to formate and tetrahydrofolate (FH4).</text>
</comment>
<dbReference type="SUPFAM" id="SSF53328">
    <property type="entry name" value="Formyltransferase"/>
    <property type="match status" value="1"/>
</dbReference>
<evidence type="ECO:0000256" key="4">
    <source>
        <dbReference type="NCBIfam" id="TIGR00655"/>
    </source>
</evidence>
<dbReference type="PRINTS" id="PR01575">
    <property type="entry name" value="FFH4HYDRLASE"/>
</dbReference>
<evidence type="ECO:0000256" key="3">
    <source>
        <dbReference type="HAMAP-Rule" id="MF_01927"/>
    </source>
</evidence>
<dbReference type="InterPro" id="IPR041729">
    <property type="entry name" value="Formyl-FH4-Hydrolase_C"/>
</dbReference>
<evidence type="ECO:0000256" key="1">
    <source>
        <dbReference type="ARBA" id="ARBA00022563"/>
    </source>
</evidence>
<sequence>MTSRPSRPLERPALSTSPAARQPGSPTPAAGRLPGQQRDLGAPGHSFVLTLSCADRRGIVWSVSGLLAEAGCSIVDSQQFGDASTGQFFMRVHVRREIGPIPLGELEAVVEPLAREFGMTWQLHDTAVPDRLVVMVSQQGHCLNDLLFRARSGTLPATIAAVVSNHPDFRDLAEWHGVPFHHIPVTADTKPQAEDALREVLTEYRADTIVLARYMQVLSDRLCREHEGRIINIHHSLLPSFKGARPYAQAYDRGVKVIGATAHYVTAELDEGPIIEQDFVRVDHSHDPADLAARGRDLEALALARAVTWHSEHRVLRYGVKTVVFT</sequence>
<protein>
    <recommendedName>
        <fullName evidence="3 4">Formyltetrahydrofolate deformylase</fullName>
        <ecNumber evidence="3 4">3.5.1.10</ecNumber>
    </recommendedName>
    <alternativeName>
        <fullName evidence="3">Formyl-FH(4) hydrolase</fullName>
    </alternativeName>
</protein>
<dbReference type="Pfam" id="PF00551">
    <property type="entry name" value="Formyl_trans_N"/>
    <property type="match status" value="1"/>
</dbReference>
<dbReference type="InterPro" id="IPR036477">
    <property type="entry name" value="Formyl_transf_N_sf"/>
</dbReference>
<dbReference type="AlphaFoldDB" id="A0A938Y5G8"/>
<dbReference type="InterPro" id="IPR002912">
    <property type="entry name" value="ACT_dom"/>
</dbReference>
<feature type="region of interest" description="Disordered" evidence="5">
    <location>
        <begin position="1"/>
        <end position="39"/>
    </location>
</feature>
<name>A0A938Y5G8_9ACTN</name>
<reference evidence="7" key="1">
    <citation type="submission" date="2021-01" db="EMBL/GenBank/DDBJ databases">
        <title>YIM 132084 draft genome.</title>
        <authorList>
            <person name="An D."/>
        </authorList>
    </citation>
    <scope>NUCLEOTIDE SEQUENCE</scope>
    <source>
        <strain evidence="7">YIM 132084</strain>
    </source>
</reference>